<dbReference type="InterPro" id="IPR058624">
    <property type="entry name" value="MdtA-like_HH"/>
</dbReference>
<dbReference type="GO" id="GO:0030313">
    <property type="term" value="C:cell envelope"/>
    <property type="evidence" value="ECO:0007669"/>
    <property type="project" value="UniProtKB-SubCell"/>
</dbReference>
<dbReference type="PANTHER" id="PTHR30469:SF15">
    <property type="entry name" value="HLYD FAMILY OF SECRETION PROTEINS"/>
    <property type="match status" value="1"/>
</dbReference>
<dbReference type="InterPro" id="IPR058637">
    <property type="entry name" value="YknX-like_C"/>
</dbReference>
<dbReference type="GO" id="GO:0015562">
    <property type="term" value="F:efflux transmembrane transporter activity"/>
    <property type="evidence" value="ECO:0007669"/>
    <property type="project" value="TreeGrafter"/>
</dbReference>
<protein>
    <submittedName>
        <fullName evidence="5">Macrolide export protein MacA</fullName>
    </submittedName>
</protein>
<evidence type="ECO:0000313" key="5">
    <source>
        <dbReference type="EMBL" id="AOS98133.1"/>
    </source>
</evidence>
<dbReference type="AlphaFoldDB" id="A0A1C9WAK2"/>
<evidence type="ECO:0000256" key="2">
    <source>
        <dbReference type="SAM" id="Coils"/>
    </source>
</evidence>
<name>A0A1C9WAK2_9GAMM</name>
<dbReference type="STRING" id="1769779.AUP74_02738"/>
<dbReference type="RefSeq" id="WP_069948043.1">
    <property type="nucleotide sequence ID" value="NZ_CP014143.1"/>
</dbReference>
<dbReference type="Pfam" id="PF25876">
    <property type="entry name" value="HH_MFP_RND"/>
    <property type="match status" value="1"/>
</dbReference>
<accession>A0A1C9WAK2</accession>
<dbReference type="Pfam" id="PF25989">
    <property type="entry name" value="YknX_C"/>
    <property type="match status" value="1"/>
</dbReference>
<dbReference type="PANTHER" id="PTHR30469">
    <property type="entry name" value="MULTIDRUG RESISTANCE PROTEIN MDTA"/>
    <property type="match status" value="1"/>
</dbReference>
<feature type="domain" description="Multidrug resistance protein MdtA-like alpha-helical hairpin" evidence="3">
    <location>
        <begin position="117"/>
        <end position="175"/>
    </location>
</feature>
<feature type="domain" description="YknX-like C-terminal permuted SH3-like" evidence="4">
    <location>
        <begin position="331"/>
        <end position="397"/>
    </location>
</feature>
<gene>
    <name evidence="5" type="primary">macA_4</name>
    <name evidence="5" type="ORF">AUP74_02738</name>
</gene>
<dbReference type="EMBL" id="CP014143">
    <property type="protein sequence ID" value="AOS98133.1"/>
    <property type="molecule type" value="Genomic_DNA"/>
</dbReference>
<sequence>MGKKLLRRIVTGALLGALVAFFVYAYLPKPVPVDLAAVSRGPLEVFVRDEGYTRVHDVYVVSAPVTGYLLRIGREVGDVVEADKTLIAELLPTSPGFLDKRGRTQALAAIQSAEAALNLARAERRDAEARLAFARSDARRIRALAKKNYVSQSELERAELALDSAIAAVDTAKAAERARAGDVDSARALLISPEPGSAANPEDIVTVTAPVSGRVLRLQQESERVVIAGTPLVEIGNAAELEVVVDLLSRDAVQVEPGAPVEFTSWGGEKPLTGRVRLVEPFGFTKISALGIEEQRVNVIIDFTEPRERWSRLGHGYRVDAAIRVWRGEDVLQLPTGALFRHQGEWAVFRVEGDRAERVIVKIGKNNGLQAQVLEGVGDGETLVLHPSERISDGVLIEERQQ</sequence>
<feature type="coiled-coil region" evidence="2">
    <location>
        <begin position="103"/>
        <end position="175"/>
    </location>
</feature>
<dbReference type="Gene3D" id="2.40.420.20">
    <property type="match status" value="1"/>
</dbReference>
<dbReference type="PATRIC" id="fig|1769779.3.peg.2732"/>
<organism evidence="5 6">
    <name type="scientific">Microbulbifer aggregans</name>
    <dbReference type="NCBI Taxonomy" id="1769779"/>
    <lineage>
        <taxon>Bacteria</taxon>
        <taxon>Pseudomonadati</taxon>
        <taxon>Pseudomonadota</taxon>
        <taxon>Gammaproteobacteria</taxon>
        <taxon>Cellvibrionales</taxon>
        <taxon>Microbulbiferaceae</taxon>
        <taxon>Microbulbifer</taxon>
    </lineage>
</organism>
<dbReference type="KEGG" id="micc:AUP74_02738"/>
<evidence type="ECO:0000259" key="4">
    <source>
        <dbReference type="Pfam" id="PF25989"/>
    </source>
</evidence>
<proteinExistence type="predicted"/>
<evidence type="ECO:0000256" key="1">
    <source>
        <dbReference type="ARBA" id="ARBA00023054"/>
    </source>
</evidence>
<dbReference type="Gene3D" id="6.10.140.1990">
    <property type="match status" value="1"/>
</dbReference>
<keyword evidence="6" id="KW-1185">Reference proteome</keyword>
<reference evidence="6" key="1">
    <citation type="submission" date="2016-01" db="EMBL/GenBank/DDBJ databases">
        <title>Complete genome sequence of Microbulbifer sp. CCB-MM1, a halophile isolated from Matang Mangrove Forest, Perak.</title>
        <authorList>
            <person name="Moh T.H."/>
            <person name="Dinesh B."/>
            <person name="Lau N.-S."/>
            <person name="Go F."/>
            <person name="Alexander Chong S.-C."/>
        </authorList>
    </citation>
    <scope>NUCLEOTIDE SEQUENCE [LARGE SCALE GENOMIC DNA]</scope>
    <source>
        <strain evidence="6">CCB-MM1</strain>
    </source>
</reference>
<dbReference type="Gene3D" id="2.40.30.170">
    <property type="match status" value="1"/>
</dbReference>
<dbReference type="GO" id="GO:1990195">
    <property type="term" value="C:macrolide transmembrane transporter complex"/>
    <property type="evidence" value="ECO:0007669"/>
    <property type="project" value="InterPro"/>
</dbReference>
<evidence type="ECO:0000313" key="6">
    <source>
        <dbReference type="Proteomes" id="UP000095672"/>
    </source>
</evidence>
<dbReference type="GO" id="GO:0019898">
    <property type="term" value="C:extrinsic component of membrane"/>
    <property type="evidence" value="ECO:0007669"/>
    <property type="project" value="InterPro"/>
</dbReference>
<dbReference type="GO" id="GO:1990961">
    <property type="term" value="P:xenobiotic detoxification by transmembrane export across the plasma membrane"/>
    <property type="evidence" value="ECO:0007669"/>
    <property type="project" value="InterPro"/>
</dbReference>
<dbReference type="OrthoDB" id="9791520at2"/>
<dbReference type="SUPFAM" id="SSF111369">
    <property type="entry name" value="HlyD-like secretion proteins"/>
    <property type="match status" value="1"/>
</dbReference>
<evidence type="ECO:0000259" key="3">
    <source>
        <dbReference type="Pfam" id="PF25876"/>
    </source>
</evidence>
<dbReference type="InterPro" id="IPR030190">
    <property type="entry name" value="MacA_alpha-hairpin_sf"/>
</dbReference>
<dbReference type="GO" id="GO:1990281">
    <property type="term" value="C:efflux pump complex"/>
    <property type="evidence" value="ECO:0007669"/>
    <property type="project" value="TreeGrafter"/>
</dbReference>
<dbReference type="Proteomes" id="UP000095672">
    <property type="component" value="Chromosome"/>
</dbReference>
<keyword evidence="1 2" id="KW-0175">Coiled coil</keyword>